<accession>A0ABD1CH54</accession>
<evidence type="ECO:0000313" key="2">
    <source>
        <dbReference type="EMBL" id="KAL1375452.1"/>
    </source>
</evidence>
<dbReference type="AlphaFoldDB" id="A0ABD1CH54"/>
<feature type="compositionally biased region" description="Basic residues" evidence="1">
    <location>
        <begin position="47"/>
        <end position="64"/>
    </location>
</feature>
<sequence length="211" mass="23804">MLKLVFQLNAPRPKNKLSKKKPAWYQVRALCSRQCKRTRIWRCLKRNQRRDKERSRRKLRRSTRSSRTTRATRAPSRPTPKRMTKPRSGQAEAGGSASDAMIVVGDQPNANDTKQEEVIDREEWRLQQKQQLKRPIAESLSTDSNAGQAGQLLPSFVEAGQVINPARRSSTPEKCILLLVLVLSAITIVHLARGSPRSPIPRSAAVGRVQP</sequence>
<organism evidence="2 3">
    <name type="scientific">Culex pipiens pipiens</name>
    <name type="common">Northern house mosquito</name>
    <dbReference type="NCBI Taxonomy" id="38569"/>
    <lineage>
        <taxon>Eukaryota</taxon>
        <taxon>Metazoa</taxon>
        <taxon>Ecdysozoa</taxon>
        <taxon>Arthropoda</taxon>
        <taxon>Hexapoda</taxon>
        <taxon>Insecta</taxon>
        <taxon>Pterygota</taxon>
        <taxon>Neoptera</taxon>
        <taxon>Endopterygota</taxon>
        <taxon>Diptera</taxon>
        <taxon>Nematocera</taxon>
        <taxon>Culicoidea</taxon>
        <taxon>Culicidae</taxon>
        <taxon>Culicinae</taxon>
        <taxon>Culicini</taxon>
        <taxon>Culex</taxon>
        <taxon>Culex</taxon>
    </lineage>
</organism>
<feature type="compositionally biased region" description="Low complexity" evidence="1">
    <location>
        <begin position="65"/>
        <end position="76"/>
    </location>
</feature>
<keyword evidence="3" id="KW-1185">Reference proteome</keyword>
<evidence type="ECO:0000256" key="1">
    <source>
        <dbReference type="SAM" id="MobiDB-lite"/>
    </source>
</evidence>
<evidence type="ECO:0000313" key="3">
    <source>
        <dbReference type="Proteomes" id="UP001562425"/>
    </source>
</evidence>
<dbReference type="Proteomes" id="UP001562425">
    <property type="component" value="Unassembled WGS sequence"/>
</dbReference>
<name>A0ABD1CH54_CULPP</name>
<feature type="region of interest" description="Disordered" evidence="1">
    <location>
        <begin position="47"/>
        <end position="97"/>
    </location>
</feature>
<dbReference type="EMBL" id="JBEHCU010012478">
    <property type="protein sequence ID" value="KAL1375452.1"/>
    <property type="molecule type" value="Genomic_DNA"/>
</dbReference>
<proteinExistence type="predicted"/>
<protein>
    <submittedName>
        <fullName evidence="2">Uncharacterized protein</fullName>
    </submittedName>
</protein>
<comment type="caution">
    <text evidence="2">The sequence shown here is derived from an EMBL/GenBank/DDBJ whole genome shotgun (WGS) entry which is preliminary data.</text>
</comment>
<reference evidence="2 3" key="1">
    <citation type="submission" date="2024-05" db="EMBL/GenBank/DDBJ databases">
        <title>Culex pipiens pipiens assembly and annotation.</title>
        <authorList>
            <person name="Alout H."/>
            <person name="Durand T."/>
        </authorList>
    </citation>
    <scope>NUCLEOTIDE SEQUENCE [LARGE SCALE GENOMIC DNA]</scope>
    <source>
        <strain evidence="2">HA-2024</strain>
        <tissue evidence="2">Whole body</tissue>
    </source>
</reference>
<gene>
    <name evidence="2" type="ORF">pipiens_017481</name>
</gene>